<evidence type="ECO:0000313" key="2">
    <source>
        <dbReference type="Proteomes" id="UP000034107"/>
    </source>
</evidence>
<accession>A0A0G1NLF2</accession>
<evidence type="ECO:0000313" key="1">
    <source>
        <dbReference type="EMBL" id="KKU21424.1"/>
    </source>
</evidence>
<sequence>MKSNARTGTIRAMVISLLGSSGVKCQVADFSLVIDPPAKKKGSLTLLTKMAFTDGNLIPGEDVINGPGEYEVSGVKIKGVNLPKEGGKSEGKTAYSILFDDIRLGVLGVLSSKVDDAELDVLGEVDILFTDVEGSTLGIKDTASLVKKIDPSIVIPVSEKGAKKLLEELGQKVSAQEKFTIKAKDFNKETSGIQVVWLQE</sequence>
<reference evidence="1 2" key="1">
    <citation type="journal article" date="2015" name="Nature">
        <title>rRNA introns, odd ribosomes, and small enigmatic genomes across a large radiation of phyla.</title>
        <authorList>
            <person name="Brown C.T."/>
            <person name="Hug L.A."/>
            <person name="Thomas B.C."/>
            <person name="Sharon I."/>
            <person name="Castelle C.J."/>
            <person name="Singh A."/>
            <person name="Wilkins M.J."/>
            <person name="Williams K.H."/>
            <person name="Banfield J.F."/>
        </authorList>
    </citation>
    <scope>NUCLEOTIDE SEQUENCE [LARGE SCALE GENOMIC DNA]</scope>
</reference>
<dbReference type="EMBL" id="LCLS01000017">
    <property type="protein sequence ID" value="KKU21424.1"/>
    <property type="molecule type" value="Genomic_DNA"/>
</dbReference>
<dbReference type="AlphaFoldDB" id="A0A0G1NLF2"/>
<proteinExistence type="predicted"/>
<dbReference type="Proteomes" id="UP000034107">
    <property type="component" value="Unassembled WGS sequence"/>
</dbReference>
<name>A0A0G1NLF2_9BACT</name>
<protein>
    <submittedName>
        <fullName evidence="1">Uncharacterized protein</fullName>
    </submittedName>
</protein>
<gene>
    <name evidence="1" type="ORF">UX31_C0017G0008</name>
</gene>
<organism evidence="1 2">
    <name type="scientific">Candidatus Nomurabacteria bacterium GW2011_GWA1_46_11</name>
    <dbReference type="NCBI Taxonomy" id="1618732"/>
    <lineage>
        <taxon>Bacteria</taxon>
        <taxon>Candidatus Nomuraibacteriota</taxon>
    </lineage>
</organism>
<dbReference type="Gene3D" id="3.60.15.10">
    <property type="entry name" value="Ribonuclease Z/Hydroxyacylglutathione hydrolase-like"/>
    <property type="match status" value="1"/>
</dbReference>
<dbReference type="Pfam" id="PF13483">
    <property type="entry name" value="Lactamase_B_3"/>
    <property type="match status" value="1"/>
</dbReference>
<comment type="caution">
    <text evidence="1">The sequence shown here is derived from an EMBL/GenBank/DDBJ whole genome shotgun (WGS) entry which is preliminary data.</text>
</comment>
<dbReference type="InterPro" id="IPR036866">
    <property type="entry name" value="RibonucZ/Hydroxyglut_hydro"/>
</dbReference>